<gene>
    <name evidence="9" type="ORF">JOD17_001104</name>
</gene>
<dbReference type="PIRSF" id="PIRSF000194">
    <property type="entry name" value="DHFR"/>
    <property type="match status" value="1"/>
</dbReference>
<evidence type="ECO:0000256" key="3">
    <source>
        <dbReference type="ARBA" id="ARBA00012856"/>
    </source>
</evidence>
<evidence type="ECO:0000256" key="7">
    <source>
        <dbReference type="PIRNR" id="PIRNR000194"/>
    </source>
</evidence>
<dbReference type="PANTHER" id="PTHR48069">
    <property type="entry name" value="DIHYDROFOLATE REDUCTASE"/>
    <property type="match status" value="1"/>
</dbReference>
<comment type="caution">
    <text evidence="9">The sequence shown here is derived from an EMBL/GenBank/DDBJ whole genome shotgun (WGS) entry which is preliminary data.</text>
</comment>
<dbReference type="Gene3D" id="3.40.430.10">
    <property type="entry name" value="Dihydrofolate Reductase, subunit A"/>
    <property type="match status" value="1"/>
</dbReference>
<dbReference type="InterPro" id="IPR001796">
    <property type="entry name" value="DHFR_dom"/>
</dbReference>
<keyword evidence="5 7" id="KW-0521">NADP</keyword>
<evidence type="ECO:0000259" key="8">
    <source>
        <dbReference type="PROSITE" id="PS51330"/>
    </source>
</evidence>
<dbReference type="CDD" id="cd00209">
    <property type="entry name" value="DHFR"/>
    <property type="match status" value="1"/>
</dbReference>
<dbReference type="InterPro" id="IPR012259">
    <property type="entry name" value="DHFR"/>
</dbReference>
<keyword evidence="6 7" id="KW-0560">Oxidoreductase</keyword>
<organism evidence="9 10">
    <name type="scientific">Geomicrobium sediminis</name>
    <dbReference type="NCBI Taxonomy" id="1347788"/>
    <lineage>
        <taxon>Bacteria</taxon>
        <taxon>Bacillati</taxon>
        <taxon>Bacillota</taxon>
        <taxon>Bacilli</taxon>
        <taxon>Bacillales</taxon>
        <taxon>Geomicrobium</taxon>
    </lineage>
</organism>
<evidence type="ECO:0000256" key="5">
    <source>
        <dbReference type="ARBA" id="ARBA00022857"/>
    </source>
</evidence>
<evidence type="ECO:0000256" key="1">
    <source>
        <dbReference type="ARBA" id="ARBA00004903"/>
    </source>
</evidence>
<dbReference type="SUPFAM" id="SSF53597">
    <property type="entry name" value="Dihydrofolate reductase-like"/>
    <property type="match status" value="1"/>
</dbReference>
<dbReference type="PROSITE" id="PS51330">
    <property type="entry name" value="DHFR_2"/>
    <property type="match status" value="1"/>
</dbReference>
<feature type="domain" description="DHFR" evidence="8">
    <location>
        <begin position="2"/>
        <end position="160"/>
    </location>
</feature>
<comment type="function">
    <text evidence="7">Key enzyme in folate metabolism. Catalyzes an essential reaction for de novo glycine and purine synthesis, and for DNA precursor synthesis.</text>
</comment>
<evidence type="ECO:0000256" key="4">
    <source>
        <dbReference type="ARBA" id="ARBA00022563"/>
    </source>
</evidence>
<dbReference type="EC" id="1.5.1.3" evidence="3 7"/>
<accession>A0ABS2P9M3</accession>
<dbReference type="EMBL" id="JAFBEC010000002">
    <property type="protein sequence ID" value="MBM7632012.1"/>
    <property type="molecule type" value="Genomic_DNA"/>
</dbReference>
<reference evidence="9 10" key="1">
    <citation type="submission" date="2021-01" db="EMBL/GenBank/DDBJ databases">
        <title>Genomic Encyclopedia of Type Strains, Phase IV (KMG-IV): sequencing the most valuable type-strain genomes for metagenomic binning, comparative biology and taxonomic classification.</title>
        <authorList>
            <person name="Goeker M."/>
        </authorList>
    </citation>
    <scope>NUCLEOTIDE SEQUENCE [LARGE SCALE GENOMIC DNA]</scope>
    <source>
        <strain evidence="9 10">DSM 25540</strain>
    </source>
</reference>
<keyword evidence="4 7" id="KW-0554">One-carbon metabolism</keyword>
<dbReference type="PANTHER" id="PTHR48069:SF3">
    <property type="entry name" value="DIHYDROFOLATE REDUCTASE"/>
    <property type="match status" value="1"/>
</dbReference>
<keyword evidence="10" id="KW-1185">Reference proteome</keyword>
<dbReference type="PRINTS" id="PR00070">
    <property type="entry name" value="DHFR"/>
</dbReference>
<comment type="catalytic activity">
    <reaction evidence="7">
        <text>(6S)-5,6,7,8-tetrahydrofolate + NADP(+) = 7,8-dihydrofolate + NADPH + H(+)</text>
        <dbReference type="Rhea" id="RHEA:15009"/>
        <dbReference type="ChEBI" id="CHEBI:15378"/>
        <dbReference type="ChEBI" id="CHEBI:57451"/>
        <dbReference type="ChEBI" id="CHEBI:57453"/>
        <dbReference type="ChEBI" id="CHEBI:57783"/>
        <dbReference type="ChEBI" id="CHEBI:58349"/>
        <dbReference type="EC" id="1.5.1.3"/>
    </reaction>
</comment>
<name>A0ABS2P9M3_9BACL</name>
<dbReference type="Pfam" id="PF00186">
    <property type="entry name" value="DHFR_1"/>
    <property type="match status" value="1"/>
</dbReference>
<dbReference type="Proteomes" id="UP000741863">
    <property type="component" value="Unassembled WGS sequence"/>
</dbReference>
<comment type="pathway">
    <text evidence="1 7">Cofactor biosynthesis; tetrahydrofolate biosynthesis; 5,6,7,8-tetrahydrofolate from 7,8-dihydrofolate: step 1/1.</text>
</comment>
<sequence length="162" mass="18803">MLLSMIVAHDINRGIGKDNKMPWHLPADFKYLKEVTTGHALIMGRSTFESIGKPLPNRRNIVITSQSDWSFEGTEVVQSLDEAVERCKDEEEAFIFGGSSVYEQAIDRVKKIYVTEIKASFDVDRYFPDYKNGEWKLTWEKSGTVDEKNKYPHTFKQYERVN</sequence>
<evidence type="ECO:0000256" key="6">
    <source>
        <dbReference type="ARBA" id="ARBA00023002"/>
    </source>
</evidence>
<evidence type="ECO:0000256" key="2">
    <source>
        <dbReference type="ARBA" id="ARBA00009539"/>
    </source>
</evidence>
<evidence type="ECO:0000313" key="10">
    <source>
        <dbReference type="Proteomes" id="UP000741863"/>
    </source>
</evidence>
<proteinExistence type="inferred from homology"/>
<evidence type="ECO:0000313" key="9">
    <source>
        <dbReference type="EMBL" id="MBM7632012.1"/>
    </source>
</evidence>
<comment type="similarity">
    <text evidence="2 7">Belongs to the dihydrofolate reductase family.</text>
</comment>
<dbReference type="RefSeq" id="WP_204696013.1">
    <property type="nucleotide sequence ID" value="NZ_JAFBEC010000002.1"/>
</dbReference>
<protein>
    <recommendedName>
        <fullName evidence="3 7">Dihydrofolate reductase</fullName>
        <ecNumber evidence="3 7">1.5.1.3</ecNumber>
    </recommendedName>
</protein>
<dbReference type="InterPro" id="IPR024072">
    <property type="entry name" value="DHFR-like_dom_sf"/>
</dbReference>